<dbReference type="AlphaFoldDB" id="A0ABD5RLN9"/>
<feature type="domain" description="ABC transporter" evidence="14">
    <location>
        <begin position="372"/>
        <end position="635"/>
    </location>
</feature>
<proteinExistence type="predicted"/>
<evidence type="ECO:0000256" key="12">
    <source>
        <dbReference type="ARBA" id="ARBA00048610"/>
    </source>
</evidence>
<feature type="region of interest" description="Disordered" evidence="13">
    <location>
        <begin position="1"/>
        <end position="26"/>
    </location>
</feature>
<dbReference type="SMART" id="SM00382">
    <property type="entry name" value="AAA"/>
    <property type="match status" value="2"/>
</dbReference>
<accession>A0ABD5RLN9</accession>
<dbReference type="Gene3D" id="3.40.50.300">
    <property type="entry name" value="P-loop containing nucleotide triphosphate hydrolases"/>
    <property type="match status" value="2"/>
</dbReference>
<dbReference type="InterPro" id="IPR003439">
    <property type="entry name" value="ABC_transporter-like_ATP-bd"/>
</dbReference>
<evidence type="ECO:0000256" key="3">
    <source>
        <dbReference type="ARBA" id="ARBA00022475"/>
    </source>
</evidence>
<gene>
    <name evidence="15" type="ORF">ACFPYI_07245</name>
</gene>
<dbReference type="PANTHER" id="PTHR43297">
    <property type="entry name" value="OLIGOPEPTIDE TRANSPORT ATP-BINDING PROTEIN APPD"/>
    <property type="match status" value="1"/>
</dbReference>
<dbReference type="PROSITE" id="PS50893">
    <property type="entry name" value="ABC_TRANSPORTER_2"/>
    <property type="match status" value="2"/>
</dbReference>
<dbReference type="InterPro" id="IPR050388">
    <property type="entry name" value="ABC_Ni/Peptide_Import"/>
</dbReference>
<keyword evidence="4" id="KW-0547">Nucleotide-binding</keyword>
<dbReference type="Proteomes" id="UP001596099">
    <property type="component" value="Unassembled WGS sequence"/>
</dbReference>
<keyword evidence="16" id="KW-1185">Reference proteome</keyword>
<name>A0ABD5RLN9_9EURY</name>
<dbReference type="NCBIfam" id="NF008453">
    <property type="entry name" value="PRK11308.1"/>
    <property type="match status" value="2"/>
</dbReference>
<dbReference type="SUPFAM" id="SSF52540">
    <property type="entry name" value="P-loop containing nucleoside triphosphate hydrolases"/>
    <property type="match status" value="2"/>
</dbReference>
<evidence type="ECO:0000256" key="1">
    <source>
        <dbReference type="ARBA" id="ARBA00004202"/>
    </source>
</evidence>
<dbReference type="PANTHER" id="PTHR43297:SF13">
    <property type="entry name" value="NICKEL ABC TRANSPORTER, ATP-BINDING PROTEIN"/>
    <property type="match status" value="1"/>
</dbReference>
<dbReference type="PROSITE" id="PS00211">
    <property type="entry name" value="ABC_TRANSPORTER_1"/>
    <property type="match status" value="1"/>
</dbReference>
<evidence type="ECO:0000256" key="6">
    <source>
        <dbReference type="ARBA" id="ARBA00022967"/>
    </source>
</evidence>
<evidence type="ECO:0000313" key="15">
    <source>
        <dbReference type="EMBL" id="MFC5971125.1"/>
    </source>
</evidence>
<evidence type="ECO:0000259" key="14">
    <source>
        <dbReference type="PROSITE" id="PS50893"/>
    </source>
</evidence>
<evidence type="ECO:0000313" key="16">
    <source>
        <dbReference type="Proteomes" id="UP001596099"/>
    </source>
</evidence>
<dbReference type="Pfam" id="PF00005">
    <property type="entry name" value="ABC_tran"/>
    <property type="match status" value="2"/>
</dbReference>
<dbReference type="GO" id="GO:0005886">
    <property type="term" value="C:plasma membrane"/>
    <property type="evidence" value="ECO:0007669"/>
    <property type="project" value="UniProtKB-SubCell"/>
</dbReference>
<evidence type="ECO:0000256" key="2">
    <source>
        <dbReference type="ARBA" id="ARBA00022448"/>
    </source>
</evidence>
<dbReference type="EMBL" id="JBHSQH010000001">
    <property type="protein sequence ID" value="MFC5971125.1"/>
    <property type="molecule type" value="Genomic_DNA"/>
</dbReference>
<evidence type="ECO:0000256" key="13">
    <source>
        <dbReference type="SAM" id="MobiDB-lite"/>
    </source>
</evidence>
<keyword evidence="7" id="KW-0406">Ion transport</keyword>
<dbReference type="GO" id="GO:0015413">
    <property type="term" value="F:ABC-type nickel transporter activity"/>
    <property type="evidence" value="ECO:0007669"/>
    <property type="project" value="UniProtKB-EC"/>
</dbReference>
<sequence length="718" mass="76912">MSESYDTTSTTTAATDATSAGATGDPLLDVRDLRTEFHTDDDPVVAVNDVSFTLDRGETMGIVGESGAGKSVTARSIMGLVDWPGEVSGGEILFDGEDLAAKSEREMQAVRGNRIALVPQDPMRSLNPVLTVGSQIVETVERHQDVSESEAKRIAVDAMAETGIPDAADRFSDYPHEFSGGMRQRVLIAIGLACEPDLIIADEPTTALDVTTQAKILDLLNELQAERGMAILMITHNLGVVAQTCDTVGVMYAGNLVEKAELEALFARPTHPYTRGLIDSIPETDREYDELPTLAGSMPDLTDLPTGCNFAPRCRYAEEGCKTPGDPPLEPVEGTPSAAACVRADELDLSEGRVPEAAGVGKAVDRSGDPLLRVEGLKKHFSAGDGLLGSLSFDSSGGGLPKLERRYVKAVDGVDFDIYPGETVGLVGESGCGKSTVARTVLQLLEPTDGAVYFDDQPLHELGDSEIRSLRAEMQMIFQDPGSSLNPRKTVGGIIGRAMEKHGVATGEEKRQRVGELLERVGLSANAAGKFPHEFSGGQQQRVAIAHALAVEPRLIVCDEPVSALDVSVQAQILNLLNEIQAEENIAYLFISHNIGVVKHICDRLAVMYLGEVAEFGTVEDVFDVPFHPYTQALLSAVPHADPTRRTNRVLLEGTVPSPIDPPSGCSFRTRCPKKIGDVCERDDPALEDVGDGHHIACHLSVEEMSEPVETSDATSNR</sequence>
<feature type="compositionally biased region" description="Low complexity" evidence="13">
    <location>
        <begin position="1"/>
        <end position="25"/>
    </location>
</feature>
<evidence type="ECO:0000256" key="11">
    <source>
        <dbReference type="ARBA" id="ARBA00044143"/>
    </source>
</evidence>
<comment type="caution">
    <text evidence="15">The sequence shown here is derived from an EMBL/GenBank/DDBJ whole genome shotgun (WGS) entry which is preliminary data.</text>
</comment>
<keyword evidence="2" id="KW-0813">Transport</keyword>
<keyword evidence="6" id="KW-1278">Translocase</keyword>
<protein>
    <recommendedName>
        <fullName evidence="11">Nickel import system ATP-binding protein NikD</fullName>
        <ecNumber evidence="10">7.2.2.11</ecNumber>
    </recommendedName>
</protein>
<evidence type="ECO:0000256" key="5">
    <source>
        <dbReference type="ARBA" id="ARBA00022840"/>
    </source>
</evidence>
<dbReference type="Pfam" id="PF08352">
    <property type="entry name" value="oligo_HPY"/>
    <property type="match status" value="2"/>
</dbReference>
<dbReference type="CDD" id="cd03257">
    <property type="entry name" value="ABC_NikE_OppD_transporters"/>
    <property type="match status" value="2"/>
</dbReference>
<comment type="subcellular location">
    <subcellularLocation>
        <location evidence="1">Cell membrane</location>
        <topology evidence="1">Peripheral membrane protein</topology>
    </subcellularLocation>
</comment>
<dbReference type="FunFam" id="3.40.50.300:FF:000016">
    <property type="entry name" value="Oligopeptide ABC transporter ATP-binding component"/>
    <property type="match status" value="2"/>
</dbReference>
<organism evidence="15 16">
    <name type="scientific">Halomarina salina</name>
    <dbReference type="NCBI Taxonomy" id="1872699"/>
    <lineage>
        <taxon>Archaea</taxon>
        <taxon>Methanobacteriati</taxon>
        <taxon>Methanobacteriota</taxon>
        <taxon>Stenosarchaea group</taxon>
        <taxon>Halobacteria</taxon>
        <taxon>Halobacteriales</taxon>
        <taxon>Natronomonadaceae</taxon>
        <taxon>Halomarina</taxon>
    </lineage>
</organism>
<reference evidence="15 16" key="1">
    <citation type="journal article" date="2019" name="Int. J. Syst. Evol. Microbiol.">
        <title>The Global Catalogue of Microorganisms (GCM) 10K type strain sequencing project: providing services to taxonomists for standard genome sequencing and annotation.</title>
        <authorList>
            <consortium name="The Broad Institute Genomics Platform"/>
            <consortium name="The Broad Institute Genome Sequencing Center for Infectious Disease"/>
            <person name="Wu L."/>
            <person name="Ma J."/>
        </authorList>
    </citation>
    <scope>NUCLEOTIDE SEQUENCE [LARGE SCALE GENOMIC DNA]</scope>
    <source>
        <strain evidence="15 16">CGMCC 1.12543</strain>
    </source>
</reference>
<evidence type="ECO:0000256" key="7">
    <source>
        <dbReference type="ARBA" id="ARBA00023065"/>
    </source>
</evidence>
<evidence type="ECO:0000256" key="4">
    <source>
        <dbReference type="ARBA" id="ARBA00022741"/>
    </source>
</evidence>
<dbReference type="NCBIfam" id="NF007739">
    <property type="entry name" value="PRK10419.1"/>
    <property type="match status" value="2"/>
</dbReference>
<keyword evidence="8" id="KW-0472">Membrane</keyword>
<dbReference type="InterPro" id="IPR003593">
    <property type="entry name" value="AAA+_ATPase"/>
</dbReference>
<comment type="subunit">
    <text evidence="9">The complex is composed of two ATP-binding proteins (NikD and NikE), two transmembrane proteins (NikB and NikC) and a solute-binding protein (NikA).</text>
</comment>
<feature type="domain" description="ABC transporter" evidence="14">
    <location>
        <begin position="28"/>
        <end position="278"/>
    </location>
</feature>
<dbReference type="InterPro" id="IPR013563">
    <property type="entry name" value="Oligopep_ABC_C"/>
</dbReference>
<dbReference type="InterPro" id="IPR027417">
    <property type="entry name" value="P-loop_NTPase"/>
</dbReference>
<evidence type="ECO:0000256" key="10">
    <source>
        <dbReference type="ARBA" id="ARBA00039098"/>
    </source>
</evidence>
<evidence type="ECO:0000256" key="8">
    <source>
        <dbReference type="ARBA" id="ARBA00023136"/>
    </source>
</evidence>
<dbReference type="EC" id="7.2.2.11" evidence="10"/>
<comment type="catalytic activity">
    <reaction evidence="12">
        <text>Ni(2+)(out) + ATP + H2O = Ni(2+)(in) + ADP + phosphate + H(+)</text>
        <dbReference type="Rhea" id="RHEA:15557"/>
        <dbReference type="ChEBI" id="CHEBI:15377"/>
        <dbReference type="ChEBI" id="CHEBI:15378"/>
        <dbReference type="ChEBI" id="CHEBI:30616"/>
        <dbReference type="ChEBI" id="CHEBI:43474"/>
        <dbReference type="ChEBI" id="CHEBI:49786"/>
        <dbReference type="ChEBI" id="CHEBI:456216"/>
        <dbReference type="EC" id="7.2.2.11"/>
    </reaction>
    <physiologicalReaction direction="left-to-right" evidence="12">
        <dbReference type="Rhea" id="RHEA:15558"/>
    </physiologicalReaction>
</comment>
<keyword evidence="5 15" id="KW-0067">ATP-binding</keyword>
<dbReference type="NCBIfam" id="TIGR01727">
    <property type="entry name" value="oligo_HPY"/>
    <property type="match status" value="2"/>
</dbReference>
<keyword evidence="3" id="KW-1003">Cell membrane</keyword>
<evidence type="ECO:0000256" key="9">
    <source>
        <dbReference type="ARBA" id="ARBA00038669"/>
    </source>
</evidence>
<dbReference type="RefSeq" id="WP_247414036.1">
    <property type="nucleotide sequence ID" value="NZ_JALLGW010000001.1"/>
</dbReference>
<dbReference type="InterPro" id="IPR017871">
    <property type="entry name" value="ABC_transporter-like_CS"/>
</dbReference>
<dbReference type="GO" id="GO:0005524">
    <property type="term" value="F:ATP binding"/>
    <property type="evidence" value="ECO:0007669"/>
    <property type="project" value="UniProtKB-KW"/>
</dbReference>